<dbReference type="InParanoid" id="A0A2N3N3B3"/>
<evidence type="ECO:0000313" key="8">
    <source>
        <dbReference type="Proteomes" id="UP000233524"/>
    </source>
</evidence>
<dbReference type="GO" id="GO:0005634">
    <property type="term" value="C:nucleus"/>
    <property type="evidence" value="ECO:0007669"/>
    <property type="project" value="TreeGrafter"/>
</dbReference>
<comment type="subcellular location">
    <subcellularLocation>
        <location evidence="2">Mitochondrion</location>
    </subcellularLocation>
</comment>
<feature type="region of interest" description="Disordered" evidence="6">
    <location>
        <begin position="214"/>
        <end position="253"/>
    </location>
</feature>
<feature type="compositionally biased region" description="Low complexity" evidence="6">
    <location>
        <begin position="43"/>
        <end position="53"/>
    </location>
</feature>
<feature type="compositionally biased region" description="Basic residues" evidence="6">
    <location>
        <begin position="82"/>
        <end position="95"/>
    </location>
</feature>
<dbReference type="Proteomes" id="UP000233524">
    <property type="component" value="Unassembled WGS sequence"/>
</dbReference>
<organism evidence="7 8">
    <name type="scientific">Lomentospora prolificans</name>
    <dbReference type="NCBI Taxonomy" id="41688"/>
    <lineage>
        <taxon>Eukaryota</taxon>
        <taxon>Fungi</taxon>
        <taxon>Dikarya</taxon>
        <taxon>Ascomycota</taxon>
        <taxon>Pezizomycotina</taxon>
        <taxon>Sordariomycetes</taxon>
        <taxon>Hypocreomycetidae</taxon>
        <taxon>Microascales</taxon>
        <taxon>Microascaceae</taxon>
        <taxon>Lomentospora</taxon>
    </lineage>
</organism>
<dbReference type="EMBL" id="NLAX01000701">
    <property type="protein sequence ID" value="PKS06921.1"/>
    <property type="molecule type" value="Genomic_DNA"/>
</dbReference>
<dbReference type="InterPro" id="IPR010487">
    <property type="entry name" value="NGRN/Rrg9"/>
</dbReference>
<keyword evidence="8" id="KW-1185">Reference proteome</keyword>
<evidence type="ECO:0000256" key="4">
    <source>
        <dbReference type="ARBA" id="ARBA00013566"/>
    </source>
</evidence>
<accession>A0A2N3N3B3</accession>
<evidence type="ECO:0000256" key="1">
    <source>
        <dbReference type="ARBA" id="ARBA00003548"/>
    </source>
</evidence>
<comment type="caution">
    <text evidence="7">The sequence shown here is derived from an EMBL/GenBank/DDBJ whole genome shotgun (WGS) entry which is preliminary data.</text>
</comment>
<protein>
    <recommendedName>
        <fullName evidence="4">Required for respiratory growth protein 9, mitochondrial</fullName>
    </recommendedName>
</protein>
<gene>
    <name evidence="7" type="ORF">jhhlp_005517</name>
</gene>
<feature type="compositionally biased region" description="Low complexity" evidence="6">
    <location>
        <begin position="61"/>
        <end position="81"/>
    </location>
</feature>
<dbReference type="GO" id="GO:0005739">
    <property type="term" value="C:mitochondrion"/>
    <property type="evidence" value="ECO:0007669"/>
    <property type="project" value="UniProtKB-SubCell"/>
</dbReference>
<dbReference type="AlphaFoldDB" id="A0A2N3N3B3"/>
<evidence type="ECO:0000256" key="3">
    <source>
        <dbReference type="ARBA" id="ARBA00010895"/>
    </source>
</evidence>
<dbReference type="STRING" id="41688.A0A2N3N3B3"/>
<evidence type="ECO:0000256" key="2">
    <source>
        <dbReference type="ARBA" id="ARBA00004173"/>
    </source>
</evidence>
<keyword evidence="5" id="KW-0809">Transit peptide</keyword>
<feature type="region of interest" description="Disordered" evidence="6">
    <location>
        <begin position="43"/>
        <end position="126"/>
    </location>
</feature>
<evidence type="ECO:0000256" key="6">
    <source>
        <dbReference type="SAM" id="MobiDB-lite"/>
    </source>
</evidence>
<feature type="compositionally biased region" description="Basic and acidic residues" evidence="6">
    <location>
        <begin position="241"/>
        <end position="253"/>
    </location>
</feature>
<proteinExistence type="inferred from homology"/>
<dbReference type="OrthoDB" id="5578174at2759"/>
<name>A0A2N3N3B3_9PEZI</name>
<reference evidence="7 8" key="1">
    <citation type="journal article" date="2017" name="G3 (Bethesda)">
        <title>First Draft Genome Sequence of the Pathogenic Fungus Lomentospora prolificans (Formerly Scedosporium prolificans).</title>
        <authorList>
            <person name="Luo R."/>
            <person name="Zimin A."/>
            <person name="Workman R."/>
            <person name="Fan Y."/>
            <person name="Pertea G."/>
            <person name="Grossman N."/>
            <person name="Wear M.P."/>
            <person name="Jia B."/>
            <person name="Miller H."/>
            <person name="Casadevall A."/>
            <person name="Timp W."/>
            <person name="Zhang S.X."/>
            <person name="Salzberg S.L."/>
        </authorList>
    </citation>
    <scope>NUCLEOTIDE SEQUENCE [LARGE SCALE GENOMIC DNA]</scope>
    <source>
        <strain evidence="7 8">JHH-5317</strain>
    </source>
</reference>
<dbReference type="Pfam" id="PF06413">
    <property type="entry name" value="Neugrin"/>
    <property type="match status" value="1"/>
</dbReference>
<sequence>MACACRNALRATFLRPLAARPILIQTRARLPIRSISSSIPRLSEALDPPAGAGAPPPPSSEPTSAPSASSAEPSNPPTSSSKSKKSKQKRKRKHPTLPEPQDPPKQKEPWQLQKAALSQKFPMGWSPPKRLSPDCLAGMRALHAQFPDAYDTPALANLFGVSPEAVRRILKSKWTPKTEEEEESRRERWTRRGIRVWERYAELGLKVPSKWRREGVGRRRKAGNAGLTPDAEQAEGLEAADGERPNPVELKEQAEERKLFEKVKARRRIAGKIM</sequence>
<evidence type="ECO:0000256" key="5">
    <source>
        <dbReference type="ARBA" id="ARBA00022946"/>
    </source>
</evidence>
<comment type="similarity">
    <text evidence="3">Belongs to the RRG9 family.</text>
</comment>
<evidence type="ECO:0000313" key="7">
    <source>
        <dbReference type="EMBL" id="PKS06921.1"/>
    </source>
</evidence>
<comment type="function">
    <text evidence="1">Required for respiratory activity and maintenance and expression of the mitochondrial genome.</text>
</comment>
<dbReference type="VEuPathDB" id="FungiDB:jhhlp_005517"/>
<dbReference type="PANTHER" id="PTHR13475">
    <property type="entry name" value="NEUGRIN"/>
    <property type="match status" value="1"/>
</dbReference>
<dbReference type="PANTHER" id="PTHR13475:SF3">
    <property type="entry name" value="NEUGRIN"/>
    <property type="match status" value="1"/>
</dbReference>